<dbReference type="PIRSF" id="PIRSF001456">
    <property type="entry name" value="Chorismate_synth"/>
    <property type="match status" value="1"/>
</dbReference>
<comment type="similarity">
    <text evidence="2 11">Belongs to the chorismate synthase family.</text>
</comment>
<comment type="caution">
    <text evidence="12">The sequence shown here is derived from an EMBL/GenBank/DDBJ whole genome shotgun (WGS) entry which is preliminary data.</text>
</comment>
<feature type="binding site" evidence="11">
    <location>
        <position position="331"/>
    </location>
    <ligand>
        <name>FMN</name>
        <dbReference type="ChEBI" id="CHEBI:58210"/>
    </ligand>
</feature>
<keyword evidence="8 11" id="KW-0521">NADP</keyword>
<dbReference type="PANTHER" id="PTHR21085:SF0">
    <property type="entry name" value="CHORISMATE SYNTHASE"/>
    <property type="match status" value="1"/>
</dbReference>
<accession>A0A6I1MWP8</accession>
<keyword evidence="6 11" id="KW-0288">FMN</keyword>
<dbReference type="GO" id="GO:0010181">
    <property type="term" value="F:FMN binding"/>
    <property type="evidence" value="ECO:0007669"/>
    <property type="project" value="TreeGrafter"/>
</dbReference>
<dbReference type="UniPathway" id="UPA00053">
    <property type="reaction ID" value="UER00090"/>
</dbReference>
<keyword evidence="13" id="KW-1185">Reference proteome</keyword>
<evidence type="ECO:0000256" key="3">
    <source>
        <dbReference type="ARBA" id="ARBA00013036"/>
    </source>
</evidence>
<evidence type="ECO:0000256" key="5">
    <source>
        <dbReference type="ARBA" id="ARBA00022630"/>
    </source>
</evidence>
<dbReference type="GO" id="GO:0009073">
    <property type="term" value="P:aromatic amino acid family biosynthetic process"/>
    <property type="evidence" value="ECO:0007669"/>
    <property type="project" value="UniProtKB-KW"/>
</dbReference>
<feature type="binding site" evidence="11">
    <location>
        <begin position="304"/>
        <end position="308"/>
    </location>
    <ligand>
        <name>FMN</name>
        <dbReference type="ChEBI" id="CHEBI:58210"/>
    </ligand>
</feature>
<evidence type="ECO:0000256" key="2">
    <source>
        <dbReference type="ARBA" id="ARBA00008014"/>
    </source>
</evidence>
<proteinExistence type="inferred from homology"/>
<evidence type="ECO:0000256" key="9">
    <source>
        <dbReference type="ARBA" id="ARBA00023141"/>
    </source>
</evidence>
<organism evidence="12 13">
    <name type="scientific">Clostridium tarantellae</name>
    <dbReference type="NCBI Taxonomy" id="39493"/>
    <lineage>
        <taxon>Bacteria</taxon>
        <taxon>Bacillati</taxon>
        <taxon>Bacillota</taxon>
        <taxon>Clostridia</taxon>
        <taxon>Eubacteriales</taxon>
        <taxon>Clostridiaceae</taxon>
        <taxon>Clostridium</taxon>
    </lineage>
</organism>
<dbReference type="GO" id="GO:0009423">
    <property type="term" value="P:chorismate biosynthetic process"/>
    <property type="evidence" value="ECO:0007669"/>
    <property type="project" value="UniProtKB-UniRule"/>
</dbReference>
<evidence type="ECO:0000313" key="13">
    <source>
        <dbReference type="Proteomes" id="UP000430345"/>
    </source>
</evidence>
<dbReference type="InterPro" id="IPR035904">
    <property type="entry name" value="Chorismate_synth_AroC_sf"/>
</dbReference>
<dbReference type="EMBL" id="WHJC01000252">
    <property type="protein sequence ID" value="MPQ44589.1"/>
    <property type="molecule type" value="Genomic_DNA"/>
</dbReference>
<name>A0A6I1MWP8_9CLOT</name>
<comment type="caution">
    <text evidence="11">Lacks conserved residue(s) required for the propagation of feature annotation.</text>
</comment>
<evidence type="ECO:0000256" key="8">
    <source>
        <dbReference type="ARBA" id="ARBA00022857"/>
    </source>
</evidence>
<feature type="binding site" evidence="11">
    <location>
        <position position="289"/>
    </location>
    <ligand>
        <name>FMN</name>
        <dbReference type="ChEBI" id="CHEBI:58210"/>
    </ligand>
</feature>
<comment type="function">
    <text evidence="11">Catalyzes the anti-1,4-elimination of the C-3 phosphate and the C-6 proR hydrogen from 5-enolpyruvylshikimate-3-phosphate (EPSP) to yield chorismate, which is the branch point compound that serves as the starting substrate for the three terminal pathways of aromatic amino acid biosynthesis. This reaction introduces a second double bond into the aromatic ring system.</text>
</comment>
<dbReference type="InterPro" id="IPR000453">
    <property type="entry name" value="Chorismate_synth"/>
</dbReference>
<comment type="pathway">
    <text evidence="1 11">Metabolic intermediate biosynthesis; chorismate biosynthesis; chorismate from D-erythrose 4-phosphate and phosphoenolpyruvate: step 7/7.</text>
</comment>
<dbReference type="AlphaFoldDB" id="A0A6I1MWP8"/>
<evidence type="ECO:0000256" key="11">
    <source>
        <dbReference type="HAMAP-Rule" id="MF_00300"/>
    </source>
</evidence>
<dbReference type="EC" id="4.2.3.5" evidence="3 11"/>
<dbReference type="Proteomes" id="UP000430345">
    <property type="component" value="Unassembled WGS sequence"/>
</dbReference>
<evidence type="ECO:0000256" key="6">
    <source>
        <dbReference type="ARBA" id="ARBA00022643"/>
    </source>
</evidence>
<dbReference type="PROSITE" id="PS00789">
    <property type="entry name" value="CHORISMATE_SYNTHASE_3"/>
    <property type="match status" value="1"/>
</dbReference>
<dbReference type="GO" id="GO:0008652">
    <property type="term" value="P:amino acid biosynthetic process"/>
    <property type="evidence" value="ECO:0007669"/>
    <property type="project" value="UniProtKB-KW"/>
</dbReference>
<reference evidence="12 13" key="1">
    <citation type="submission" date="2019-10" db="EMBL/GenBank/DDBJ databases">
        <title>The Genome Sequence of Clostridium tarantellae Isolated from Fish Brain.</title>
        <authorList>
            <person name="Bano L."/>
            <person name="Kiel M."/>
            <person name="Sales G."/>
            <person name="Doxey A.C."/>
            <person name="Mansfield M.J."/>
            <person name="Schiavone M."/>
            <person name="Rossetto O."/>
            <person name="Pirazzini M."/>
            <person name="Dobrindt U."/>
            <person name="Montecucco C."/>
        </authorList>
    </citation>
    <scope>NUCLEOTIDE SEQUENCE [LARGE SCALE GENOMIC DNA]</scope>
    <source>
        <strain evidence="12 13">DSM 3997</strain>
    </source>
</reference>
<keyword evidence="4 11" id="KW-0028">Amino-acid biosynthesis</keyword>
<dbReference type="NCBIfam" id="NF003793">
    <property type="entry name" value="PRK05382.1"/>
    <property type="match status" value="1"/>
</dbReference>
<dbReference type="PROSITE" id="PS00788">
    <property type="entry name" value="CHORISMATE_SYNTHASE_2"/>
    <property type="match status" value="1"/>
</dbReference>
<gene>
    <name evidence="11 12" type="primary">aroC</name>
    <name evidence="12" type="ORF">GBZ86_12630</name>
</gene>
<evidence type="ECO:0000256" key="1">
    <source>
        <dbReference type="ARBA" id="ARBA00005044"/>
    </source>
</evidence>
<evidence type="ECO:0000256" key="7">
    <source>
        <dbReference type="ARBA" id="ARBA00022827"/>
    </source>
</evidence>
<sequence>MSGVWGKNINLSIFGESHGEAIGIVINGIEPGFEIDIDAVKMEMKRRAPGRNSLSTQRKEEDIPEILSGLFEGKTTGAPISMIIRNSDKKSKDYSKLKDIMRPGHADFSGKIKYKGFNDYRGGGHFSGRITAPLVFAGAIAKQVLSKKGICIGSHIKQVGKVKDSNFDFVNLNKETLNKLLNKELSVLNDDNIDEIKEEILSYKKRGDSIGGIIECGIVGVDVGLGEPFFNSLESTIAHLAFSIPAVKGIEFGVGFDFANISGSQANDEYYIKNEQIKAYSNNNGGITGGISNGMPIVFRVVIKPTPSISKEQRTINFNTKENTMLKVEGRHDPCIVQRALVVVEAIAALAILELYK</sequence>
<evidence type="ECO:0000313" key="12">
    <source>
        <dbReference type="EMBL" id="MPQ44589.1"/>
    </source>
</evidence>
<dbReference type="HAMAP" id="MF_00300">
    <property type="entry name" value="Chorismate_synth"/>
    <property type="match status" value="1"/>
</dbReference>
<dbReference type="SUPFAM" id="SSF103263">
    <property type="entry name" value="Chorismate synthase, AroC"/>
    <property type="match status" value="1"/>
</dbReference>
<keyword evidence="9 11" id="KW-0057">Aromatic amino acid biosynthesis</keyword>
<dbReference type="NCBIfam" id="TIGR00033">
    <property type="entry name" value="aroC"/>
    <property type="match status" value="1"/>
</dbReference>
<dbReference type="RefSeq" id="WP_152891189.1">
    <property type="nucleotide sequence ID" value="NZ_WHJC01000252.1"/>
</dbReference>
<dbReference type="GO" id="GO:0004107">
    <property type="term" value="F:chorismate synthase activity"/>
    <property type="evidence" value="ECO:0007669"/>
    <property type="project" value="UniProtKB-UniRule"/>
</dbReference>
<comment type="catalytic activity">
    <reaction evidence="11">
        <text>5-O-(1-carboxyvinyl)-3-phosphoshikimate = chorismate + phosphate</text>
        <dbReference type="Rhea" id="RHEA:21020"/>
        <dbReference type="ChEBI" id="CHEBI:29748"/>
        <dbReference type="ChEBI" id="CHEBI:43474"/>
        <dbReference type="ChEBI" id="CHEBI:57701"/>
        <dbReference type="EC" id="4.2.3.5"/>
    </reaction>
</comment>
<protein>
    <recommendedName>
        <fullName evidence="3 11">Chorismate synthase</fullName>
        <shortName evidence="11">CS</shortName>
        <ecNumber evidence="3 11">4.2.3.5</ecNumber>
    </recommendedName>
    <alternativeName>
        <fullName evidence="11">5-enolpyruvylshikimate-3-phosphate phospholyase</fullName>
    </alternativeName>
</protein>
<keyword evidence="5 11" id="KW-0285">Flavoprotein</keyword>
<dbReference type="PANTHER" id="PTHR21085">
    <property type="entry name" value="CHORISMATE SYNTHASE"/>
    <property type="match status" value="1"/>
</dbReference>
<feature type="binding site" evidence="11">
    <location>
        <begin position="125"/>
        <end position="127"/>
    </location>
    <ligand>
        <name>FMN</name>
        <dbReference type="ChEBI" id="CHEBI:58210"/>
    </ligand>
</feature>
<dbReference type="GO" id="GO:0005829">
    <property type="term" value="C:cytosol"/>
    <property type="evidence" value="ECO:0007669"/>
    <property type="project" value="TreeGrafter"/>
</dbReference>
<dbReference type="Pfam" id="PF01264">
    <property type="entry name" value="Chorismate_synt"/>
    <property type="match status" value="1"/>
</dbReference>
<comment type="cofactor">
    <cofactor evidence="11">
        <name>FMNH2</name>
        <dbReference type="ChEBI" id="CHEBI:57618"/>
    </cofactor>
    <text evidence="11">Reduced FMN (FMNH(2)).</text>
</comment>
<dbReference type="InterPro" id="IPR020541">
    <property type="entry name" value="Chorismate_synthase_CS"/>
</dbReference>
<evidence type="ECO:0000256" key="10">
    <source>
        <dbReference type="ARBA" id="ARBA00023239"/>
    </source>
</evidence>
<dbReference type="CDD" id="cd07304">
    <property type="entry name" value="Chorismate_synthase"/>
    <property type="match status" value="1"/>
</dbReference>
<dbReference type="Gene3D" id="3.60.150.10">
    <property type="entry name" value="Chorismate synthase AroC"/>
    <property type="match status" value="1"/>
</dbReference>
<evidence type="ECO:0000256" key="4">
    <source>
        <dbReference type="ARBA" id="ARBA00022605"/>
    </source>
</evidence>
<feature type="binding site" evidence="11">
    <location>
        <position position="47"/>
    </location>
    <ligand>
        <name>NADP(+)</name>
        <dbReference type="ChEBI" id="CHEBI:58349"/>
    </ligand>
</feature>
<keyword evidence="7 11" id="KW-0274">FAD</keyword>
<keyword evidence="10 11" id="KW-0456">Lyase</keyword>
<dbReference type="OrthoDB" id="9771806at2"/>
<comment type="subunit">
    <text evidence="11">Homotetramer.</text>
</comment>